<protein>
    <submittedName>
        <fullName evidence="1">Uncharacterized protein</fullName>
    </submittedName>
</protein>
<reference evidence="1" key="2">
    <citation type="submission" date="2018-10" db="UniProtKB">
        <authorList>
            <consortium name="EnsemblPlants"/>
        </authorList>
    </citation>
    <scope>IDENTIFICATION</scope>
</reference>
<sequence>MTWPVWLLQLTPLHRLQSWPRHEARRPAGSLVMPSLKESKAVLSAAMQPPPWELGGCGAPPVKNELALMMIRRRRLAVRCMLEEEQYLAEDASGELEIFGSGWC</sequence>
<dbReference type="AlphaFoldDB" id="A0A3B6UCK2"/>
<dbReference type="Proteomes" id="UP000019116">
    <property type="component" value="Chromosome Un"/>
</dbReference>
<keyword evidence="2" id="KW-1185">Reference proteome</keyword>
<dbReference type="Gramene" id="TraesCSU03G0341900.1">
    <property type="protein sequence ID" value="TraesCSU03G0341900.1.CDS1"/>
    <property type="gene ID" value="TraesCSU03G0341900"/>
</dbReference>
<dbReference type="Gramene" id="TraesCSU02G213300.1">
    <property type="protein sequence ID" value="TraesCSU02G213300.1.cds1"/>
    <property type="gene ID" value="TraesCSU02G213300"/>
</dbReference>
<dbReference type="EnsemblPlants" id="TraesCSU02G213300.1">
    <property type="protein sequence ID" value="TraesCSU02G213300.1.cds1"/>
    <property type="gene ID" value="TraesCSU02G213300"/>
</dbReference>
<proteinExistence type="predicted"/>
<evidence type="ECO:0000313" key="1">
    <source>
        <dbReference type="EnsemblPlants" id="TraesCSU02G213300.1.cds1"/>
    </source>
</evidence>
<evidence type="ECO:0000313" key="2">
    <source>
        <dbReference type="Proteomes" id="UP000019116"/>
    </source>
</evidence>
<organism evidence="1">
    <name type="scientific">Triticum aestivum</name>
    <name type="common">Wheat</name>
    <dbReference type="NCBI Taxonomy" id="4565"/>
    <lineage>
        <taxon>Eukaryota</taxon>
        <taxon>Viridiplantae</taxon>
        <taxon>Streptophyta</taxon>
        <taxon>Embryophyta</taxon>
        <taxon>Tracheophyta</taxon>
        <taxon>Spermatophyta</taxon>
        <taxon>Magnoliopsida</taxon>
        <taxon>Liliopsida</taxon>
        <taxon>Poales</taxon>
        <taxon>Poaceae</taxon>
        <taxon>BOP clade</taxon>
        <taxon>Pooideae</taxon>
        <taxon>Triticodae</taxon>
        <taxon>Triticeae</taxon>
        <taxon>Triticinae</taxon>
        <taxon>Triticum</taxon>
    </lineage>
</organism>
<accession>A0A3B6UCK2</accession>
<name>A0A3B6UCK2_WHEAT</name>
<reference evidence="1" key="1">
    <citation type="submission" date="2018-08" db="EMBL/GenBank/DDBJ databases">
        <authorList>
            <person name="Rossello M."/>
        </authorList>
    </citation>
    <scope>NUCLEOTIDE SEQUENCE [LARGE SCALE GENOMIC DNA]</scope>
    <source>
        <strain evidence="1">cv. Chinese Spring</strain>
    </source>
</reference>